<organism evidence="1 2">
    <name type="scientific">Companilactobacillus bobalius</name>
    <dbReference type="NCBI Taxonomy" id="2801451"/>
    <lineage>
        <taxon>Bacteria</taxon>
        <taxon>Bacillati</taxon>
        <taxon>Bacillota</taxon>
        <taxon>Bacilli</taxon>
        <taxon>Lactobacillales</taxon>
        <taxon>Lactobacillaceae</taxon>
        <taxon>Companilactobacillus</taxon>
    </lineage>
</organism>
<sequence length="153" mass="18043">MSIRPEITEKLSKLVEKRLNSNHMYWSSEVSFDKGMQNERRIDFVGFKPYTPDMVTDFNSVELGRFECYEVKSCMADFKSGNGLTFYGDKNYLVTTKEFGQELYEKMIIPWQVDQVLVPDKNWSKLYTQREGTGTHRQRVSSEFLWEIAKAHE</sequence>
<name>A0A202F442_9LACO</name>
<evidence type="ECO:0000313" key="1">
    <source>
        <dbReference type="EMBL" id="OVE95264.1"/>
    </source>
</evidence>
<dbReference type="Proteomes" id="UP000196232">
    <property type="component" value="Unassembled WGS sequence"/>
</dbReference>
<protein>
    <submittedName>
        <fullName evidence="1">Uncharacterized protein</fullName>
    </submittedName>
</protein>
<proteinExistence type="predicted"/>
<comment type="caution">
    <text evidence="1">The sequence shown here is derived from an EMBL/GenBank/DDBJ whole genome shotgun (WGS) entry which is preliminary data.</text>
</comment>
<accession>A0A202F442</accession>
<dbReference type="AlphaFoldDB" id="A0A202F442"/>
<reference evidence="1 2" key="1">
    <citation type="submission" date="2017-03" db="EMBL/GenBank/DDBJ databases">
        <title>Genome sequence of Lactobacillus bobalius KACC 16343.</title>
        <authorList>
            <person name="Chun J."/>
        </authorList>
    </citation>
    <scope>NUCLEOTIDE SEQUENCE [LARGE SCALE GENOMIC DNA]</scope>
    <source>
        <strain evidence="1 2">KACC 16343</strain>
    </source>
</reference>
<dbReference type="RefSeq" id="WP_056950379.1">
    <property type="nucleotide sequence ID" value="NZ_LNUA01000032.1"/>
</dbReference>
<evidence type="ECO:0000313" key="2">
    <source>
        <dbReference type="Proteomes" id="UP000196232"/>
    </source>
</evidence>
<dbReference type="EMBL" id="MYFM01000010">
    <property type="protein sequence ID" value="OVE95264.1"/>
    <property type="molecule type" value="Genomic_DNA"/>
</dbReference>
<gene>
    <name evidence="1" type="ORF">LKACC16343_02648</name>
</gene>